<evidence type="ECO:0000313" key="2">
    <source>
        <dbReference type="Proteomes" id="UP000827092"/>
    </source>
</evidence>
<proteinExistence type="predicted"/>
<comment type="caution">
    <text evidence="1">The sequence shown here is derived from an EMBL/GenBank/DDBJ whole genome shotgun (WGS) entry which is preliminary data.</text>
</comment>
<dbReference type="EMBL" id="JAFNEN010000017">
    <property type="protein sequence ID" value="KAG8200275.1"/>
    <property type="molecule type" value="Genomic_DNA"/>
</dbReference>
<accession>A0AAV6VUQ0</accession>
<dbReference type="Proteomes" id="UP000827092">
    <property type="component" value="Unassembled WGS sequence"/>
</dbReference>
<dbReference type="AlphaFoldDB" id="A0AAV6VUQ0"/>
<organism evidence="1 2">
    <name type="scientific">Oedothorax gibbosus</name>
    <dbReference type="NCBI Taxonomy" id="931172"/>
    <lineage>
        <taxon>Eukaryota</taxon>
        <taxon>Metazoa</taxon>
        <taxon>Ecdysozoa</taxon>
        <taxon>Arthropoda</taxon>
        <taxon>Chelicerata</taxon>
        <taxon>Arachnida</taxon>
        <taxon>Araneae</taxon>
        <taxon>Araneomorphae</taxon>
        <taxon>Entelegynae</taxon>
        <taxon>Araneoidea</taxon>
        <taxon>Linyphiidae</taxon>
        <taxon>Erigoninae</taxon>
        <taxon>Oedothorax</taxon>
    </lineage>
</organism>
<keyword evidence="2" id="KW-1185">Reference proteome</keyword>
<evidence type="ECO:0000313" key="1">
    <source>
        <dbReference type="EMBL" id="KAG8200275.1"/>
    </source>
</evidence>
<name>A0AAV6VUQ0_9ARAC</name>
<protein>
    <submittedName>
        <fullName evidence="1">Uncharacterized protein</fullName>
    </submittedName>
</protein>
<reference evidence="1 2" key="1">
    <citation type="journal article" date="2022" name="Nat. Ecol. Evol.">
        <title>A masculinizing supergene underlies an exaggerated male reproductive morph in a spider.</title>
        <authorList>
            <person name="Hendrickx F."/>
            <person name="De Corte Z."/>
            <person name="Sonet G."/>
            <person name="Van Belleghem S.M."/>
            <person name="Kostlbacher S."/>
            <person name="Vangestel C."/>
        </authorList>
    </citation>
    <scope>NUCLEOTIDE SEQUENCE [LARGE SCALE GENOMIC DNA]</scope>
    <source>
        <strain evidence="1">W744_W776</strain>
    </source>
</reference>
<gene>
    <name evidence="1" type="ORF">JTE90_021926</name>
</gene>
<sequence length="71" mass="8380">MASPEREAYPQHKQRWAAVNWIWGSFNYRHLVLGVDIPIVSFGLTRFLSSYDREPLSMDTLSTQFRVKHLK</sequence>